<protein>
    <submittedName>
        <fullName evidence="1">Uncharacterized protein</fullName>
    </submittedName>
</protein>
<sequence>MTGLLTHHIFWRSTAIYSTKEVVTRKSACGKCGCDSNRVVLKHSFANIRITSPDLSSVCPCPTDCLP</sequence>
<accession>A0A0L7L4G6</accession>
<proteinExistence type="predicted"/>
<dbReference type="Proteomes" id="UP000037510">
    <property type="component" value="Unassembled WGS sequence"/>
</dbReference>
<feature type="non-terminal residue" evidence="1">
    <location>
        <position position="67"/>
    </location>
</feature>
<evidence type="ECO:0000313" key="2">
    <source>
        <dbReference type="Proteomes" id="UP000037510"/>
    </source>
</evidence>
<name>A0A0L7L4G6_OPEBR</name>
<gene>
    <name evidence="1" type="ORF">OBRU01_15449</name>
</gene>
<organism evidence="1 2">
    <name type="scientific">Operophtera brumata</name>
    <name type="common">Winter moth</name>
    <name type="synonym">Phalaena brumata</name>
    <dbReference type="NCBI Taxonomy" id="104452"/>
    <lineage>
        <taxon>Eukaryota</taxon>
        <taxon>Metazoa</taxon>
        <taxon>Ecdysozoa</taxon>
        <taxon>Arthropoda</taxon>
        <taxon>Hexapoda</taxon>
        <taxon>Insecta</taxon>
        <taxon>Pterygota</taxon>
        <taxon>Neoptera</taxon>
        <taxon>Endopterygota</taxon>
        <taxon>Lepidoptera</taxon>
        <taxon>Glossata</taxon>
        <taxon>Ditrysia</taxon>
        <taxon>Geometroidea</taxon>
        <taxon>Geometridae</taxon>
        <taxon>Larentiinae</taxon>
        <taxon>Operophtera</taxon>
    </lineage>
</organism>
<comment type="caution">
    <text evidence="1">The sequence shown here is derived from an EMBL/GenBank/DDBJ whole genome shotgun (WGS) entry which is preliminary data.</text>
</comment>
<dbReference type="AlphaFoldDB" id="A0A0L7L4G6"/>
<evidence type="ECO:0000313" key="1">
    <source>
        <dbReference type="EMBL" id="KOB70372.1"/>
    </source>
</evidence>
<dbReference type="EMBL" id="JTDY01002983">
    <property type="protein sequence ID" value="KOB70372.1"/>
    <property type="molecule type" value="Genomic_DNA"/>
</dbReference>
<reference evidence="1 2" key="1">
    <citation type="journal article" date="2015" name="Genome Biol. Evol.">
        <title>The genome of winter moth (Operophtera brumata) provides a genomic perspective on sexual dimorphism and phenology.</title>
        <authorList>
            <person name="Derks M.F."/>
            <person name="Smit S."/>
            <person name="Salis L."/>
            <person name="Schijlen E."/>
            <person name="Bossers A."/>
            <person name="Mateman C."/>
            <person name="Pijl A.S."/>
            <person name="de Ridder D."/>
            <person name="Groenen M.A."/>
            <person name="Visser M.E."/>
            <person name="Megens H.J."/>
        </authorList>
    </citation>
    <scope>NUCLEOTIDE SEQUENCE [LARGE SCALE GENOMIC DNA]</scope>
    <source>
        <strain evidence="1">WM2013NL</strain>
        <tissue evidence="1">Head and thorax</tissue>
    </source>
</reference>
<keyword evidence="2" id="KW-1185">Reference proteome</keyword>